<evidence type="ECO:0000256" key="3">
    <source>
        <dbReference type="ARBA" id="ARBA00022741"/>
    </source>
</evidence>
<dbReference type="Gene3D" id="1.10.1300.10">
    <property type="entry name" value="3'5'-cyclic nucleotide phosphodiesterase, catalytic domain"/>
    <property type="match status" value="1"/>
</dbReference>
<dbReference type="PANTHER" id="PTHR11920:SF335">
    <property type="entry name" value="GUANYLATE CYCLASE"/>
    <property type="match status" value="1"/>
</dbReference>
<evidence type="ECO:0000256" key="2">
    <source>
        <dbReference type="ARBA" id="ARBA00022692"/>
    </source>
</evidence>
<feature type="domain" description="Guanylate cyclase" evidence="7">
    <location>
        <begin position="52"/>
        <end position="138"/>
    </location>
</feature>
<dbReference type="SMART" id="SM00471">
    <property type="entry name" value="HDc"/>
    <property type="match status" value="1"/>
</dbReference>
<protein>
    <submittedName>
        <fullName evidence="9">Uncharacterized protein</fullName>
    </submittedName>
</protein>
<dbReference type="InterPro" id="IPR036971">
    <property type="entry name" value="PDEase_catalytic_dom_sf"/>
</dbReference>
<dbReference type="SUPFAM" id="SSF109604">
    <property type="entry name" value="HD-domain/PDEase-like"/>
    <property type="match status" value="1"/>
</dbReference>
<dbReference type="InterPro" id="IPR029787">
    <property type="entry name" value="Nucleotide_cyclase"/>
</dbReference>
<evidence type="ECO:0000256" key="6">
    <source>
        <dbReference type="ARBA" id="ARBA00023239"/>
    </source>
</evidence>
<reference evidence="9" key="1">
    <citation type="submission" date="2020-06" db="EMBL/GenBank/DDBJ databases">
        <authorList>
            <consortium name="Plant Systems Biology data submission"/>
        </authorList>
    </citation>
    <scope>NUCLEOTIDE SEQUENCE</scope>
    <source>
        <strain evidence="9">D6</strain>
    </source>
</reference>
<evidence type="ECO:0000259" key="7">
    <source>
        <dbReference type="PROSITE" id="PS50125"/>
    </source>
</evidence>
<organism evidence="9 10">
    <name type="scientific">Seminavis robusta</name>
    <dbReference type="NCBI Taxonomy" id="568900"/>
    <lineage>
        <taxon>Eukaryota</taxon>
        <taxon>Sar</taxon>
        <taxon>Stramenopiles</taxon>
        <taxon>Ochrophyta</taxon>
        <taxon>Bacillariophyta</taxon>
        <taxon>Bacillariophyceae</taxon>
        <taxon>Bacillariophycidae</taxon>
        <taxon>Naviculales</taxon>
        <taxon>Naviculaceae</taxon>
        <taxon>Seminavis</taxon>
    </lineage>
</organism>
<dbReference type="InterPro" id="IPR001054">
    <property type="entry name" value="A/G_cyclase"/>
</dbReference>
<keyword evidence="5" id="KW-0472">Membrane</keyword>
<dbReference type="EMBL" id="CAICTM010000381">
    <property type="protein sequence ID" value="CAB9509261.1"/>
    <property type="molecule type" value="Genomic_DNA"/>
</dbReference>
<dbReference type="SMART" id="SM00044">
    <property type="entry name" value="CYCc"/>
    <property type="match status" value="1"/>
</dbReference>
<dbReference type="GO" id="GO:0004114">
    <property type="term" value="F:3',5'-cyclic-nucleotide phosphodiesterase activity"/>
    <property type="evidence" value="ECO:0007669"/>
    <property type="project" value="InterPro"/>
</dbReference>
<dbReference type="GO" id="GO:0005886">
    <property type="term" value="C:plasma membrane"/>
    <property type="evidence" value="ECO:0007669"/>
    <property type="project" value="TreeGrafter"/>
</dbReference>
<evidence type="ECO:0000256" key="1">
    <source>
        <dbReference type="ARBA" id="ARBA00004370"/>
    </source>
</evidence>
<evidence type="ECO:0000256" key="5">
    <source>
        <dbReference type="ARBA" id="ARBA00023136"/>
    </source>
</evidence>
<dbReference type="InterPro" id="IPR050401">
    <property type="entry name" value="Cyclic_nucleotide_synthase"/>
</dbReference>
<dbReference type="GO" id="GO:0001653">
    <property type="term" value="F:peptide receptor activity"/>
    <property type="evidence" value="ECO:0007669"/>
    <property type="project" value="TreeGrafter"/>
</dbReference>
<dbReference type="SUPFAM" id="SSF55073">
    <property type="entry name" value="Nucleotide cyclase"/>
    <property type="match status" value="1"/>
</dbReference>
<dbReference type="InterPro" id="IPR003607">
    <property type="entry name" value="HD/PDEase_dom"/>
</dbReference>
<dbReference type="GO" id="GO:0000166">
    <property type="term" value="F:nucleotide binding"/>
    <property type="evidence" value="ECO:0007669"/>
    <property type="project" value="UniProtKB-KW"/>
</dbReference>
<dbReference type="PROSITE" id="PS50125">
    <property type="entry name" value="GUANYLATE_CYCLASE_2"/>
    <property type="match status" value="1"/>
</dbReference>
<dbReference type="OrthoDB" id="546632at2759"/>
<evidence type="ECO:0000313" key="9">
    <source>
        <dbReference type="EMBL" id="CAB9509261.1"/>
    </source>
</evidence>
<dbReference type="Pfam" id="PF00233">
    <property type="entry name" value="PDEase_I"/>
    <property type="match status" value="1"/>
</dbReference>
<dbReference type="GO" id="GO:0004016">
    <property type="term" value="F:adenylate cyclase activity"/>
    <property type="evidence" value="ECO:0007669"/>
    <property type="project" value="TreeGrafter"/>
</dbReference>
<accession>A0A9N8HCH2</accession>
<dbReference type="PANTHER" id="PTHR11920">
    <property type="entry name" value="GUANYLYL CYCLASE"/>
    <property type="match status" value="1"/>
</dbReference>
<dbReference type="GO" id="GO:0007168">
    <property type="term" value="P:receptor guanylyl cyclase signaling pathway"/>
    <property type="evidence" value="ECO:0007669"/>
    <property type="project" value="TreeGrafter"/>
</dbReference>
<dbReference type="AlphaFoldDB" id="A0A9N8HCH2"/>
<dbReference type="InterPro" id="IPR002073">
    <property type="entry name" value="PDEase_catalytic_dom"/>
</dbReference>
<dbReference type="GO" id="GO:0004383">
    <property type="term" value="F:guanylate cyclase activity"/>
    <property type="evidence" value="ECO:0007669"/>
    <property type="project" value="TreeGrafter"/>
</dbReference>
<dbReference type="CDD" id="cd07302">
    <property type="entry name" value="CHD"/>
    <property type="match status" value="1"/>
</dbReference>
<dbReference type="PROSITE" id="PS51845">
    <property type="entry name" value="PDEASE_I_2"/>
    <property type="match status" value="1"/>
</dbReference>
<keyword evidence="3" id="KW-0547">Nucleotide-binding</keyword>
<comment type="subcellular location">
    <subcellularLocation>
        <location evidence="1">Membrane</location>
    </subcellularLocation>
</comment>
<comment type="caution">
    <text evidence="9">The sequence shown here is derived from an EMBL/GenBank/DDBJ whole genome shotgun (WGS) entry which is preliminary data.</text>
</comment>
<name>A0A9N8HCH2_9STRA</name>
<dbReference type="Proteomes" id="UP001153069">
    <property type="component" value="Unassembled WGS sequence"/>
</dbReference>
<keyword evidence="10" id="KW-1185">Reference proteome</keyword>
<keyword evidence="2" id="KW-0812">Transmembrane</keyword>
<dbReference type="GO" id="GO:0035556">
    <property type="term" value="P:intracellular signal transduction"/>
    <property type="evidence" value="ECO:0007669"/>
    <property type="project" value="InterPro"/>
</dbReference>
<feature type="domain" description="PDEase" evidence="8">
    <location>
        <begin position="199"/>
        <end position="413"/>
    </location>
</feature>
<dbReference type="Pfam" id="PF00211">
    <property type="entry name" value="Guanylate_cyc"/>
    <property type="match status" value="1"/>
</dbReference>
<evidence type="ECO:0000259" key="8">
    <source>
        <dbReference type="PROSITE" id="PS51845"/>
    </source>
</evidence>
<evidence type="ECO:0000313" key="10">
    <source>
        <dbReference type="Proteomes" id="UP001153069"/>
    </source>
</evidence>
<keyword evidence="6" id="KW-0456">Lyase</keyword>
<gene>
    <name evidence="9" type="ORF">SEMRO_382_G131010.2</name>
</gene>
<proteinExistence type="predicted"/>
<dbReference type="Gene3D" id="3.30.70.1230">
    <property type="entry name" value="Nucleotide cyclase"/>
    <property type="match status" value="1"/>
</dbReference>
<sequence length="579" mass="65523">METIPIGAPKNPRKISSSSFNFARDGVPTTSGMLNASLATCAMATGRVFYRCYVAVCGLPEPRKDHAIAMARFARDILSNMFRITKQLEVTLGPDTADLGLRIGMHSGPVTAGVLRGERARFQLFSFGDTMNQVNRIESSGQRDRIHCSKETAELLKEGGKESWIEKRHDVVHARGLGELATYWVTVKGERGAGSQIVARRGQSKKLNEGCTSQLPHDYTGKTPLQEVREIIHLPEYNFRKSRKEVDPETVVIPTEVVQELHHLVSSIASLYHDNPFHSFQHASHVVMSVTKLLSRIVAPAQIEVAASKRSMHDTTYGITSDPLTQFACAFSALIHDADHQGVSNAQLVKESTPIASKYEERSVAEQNSLDLSWELLMRKDYDQLRACLFEKEADLIRFRQLVVNSVMATDITDKDLKALRNGRWDKAFKKRLLSDSSRHSNGPHTGEENQRDAVNRKATIVIEHIIQASDISHTMQHWHVYRKWNQNLYEELYVAYLNGRMEKNPEEFWYKGEFGFFDFYIIPLTQKLKDCGVFGISSDELLHHAKKNRAEWEPHGEAAVAEMIQDARRKYGVKDIDC</sequence>
<evidence type="ECO:0000256" key="4">
    <source>
        <dbReference type="ARBA" id="ARBA00022989"/>
    </source>
</evidence>
<keyword evidence="4" id="KW-1133">Transmembrane helix</keyword>